<keyword evidence="1" id="KW-0175">Coiled coil</keyword>
<proteinExistence type="predicted"/>
<dbReference type="AlphaFoldDB" id="E1QGW9"/>
<dbReference type="KEGG" id="dbr:Deba_1444"/>
<feature type="coiled-coil region" evidence="1">
    <location>
        <begin position="44"/>
        <end position="71"/>
    </location>
</feature>
<dbReference type="STRING" id="644282.Deba_1444"/>
<keyword evidence="3" id="KW-1185">Reference proteome</keyword>
<evidence type="ECO:0000313" key="3">
    <source>
        <dbReference type="Proteomes" id="UP000009047"/>
    </source>
</evidence>
<organism evidence="2 3">
    <name type="scientific">Desulfarculus baarsii (strain ATCC 33931 / DSM 2075 / LMG 7858 / VKM B-1802 / 2st14)</name>
    <dbReference type="NCBI Taxonomy" id="644282"/>
    <lineage>
        <taxon>Bacteria</taxon>
        <taxon>Pseudomonadati</taxon>
        <taxon>Thermodesulfobacteriota</taxon>
        <taxon>Desulfarculia</taxon>
        <taxon>Desulfarculales</taxon>
        <taxon>Desulfarculaceae</taxon>
        <taxon>Desulfarculus</taxon>
    </lineage>
</organism>
<dbReference type="Proteomes" id="UP000009047">
    <property type="component" value="Chromosome"/>
</dbReference>
<accession>E1QGW9</accession>
<reference evidence="2 3" key="1">
    <citation type="journal article" date="2010" name="Stand. Genomic Sci.">
        <title>Complete genome sequence of Desulfarculus baarsii type strain (2st14).</title>
        <authorList>
            <person name="Sun H."/>
            <person name="Spring S."/>
            <person name="Lapidus A."/>
            <person name="Davenport K."/>
            <person name="Del Rio T.G."/>
            <person name="Tice H."/>
            <person name="Nolan M."/>
            <person name="Copeland A."/>
            <person name="Cheng J.F."/>
            <person name="Lucas S."/>
            <person name="Tapia R."/>
            <person name="Goodwin L."/>
            <person name="Pitluck S."/>
            <person name="Ivanova N."/>
            <person name="Pagani I."/>
            <person name="Mavromatis K."/>
            <person name="Ovchinnikova G."/>
            <person name="Pati A."/>
            <person name="Chen A."/>
            <person name="Palaniappan K."/>
            <person name="Hauser L."/>
            <person name="Chang Y.J."/>
            <person name="Jeffries C.D."/>
            <person name="Detter J.C."/>
            <person name="Han C."/>
            <person name="Rohde M."/>
            <person name="Brambilla E."/>
            <person name="Goker M."/>
            <person name="Woyke T."/>
            <person name="Bristow J."/>
            <person name="Eisen J.A."/>
            <person name="Markowitz V."/>
            <person name="Hugenholtz P."/>
            <person name="Kyrpides N.C."/>
            <person name="Klenk H.P."/>
            <person name="Land M."/>
        </authorList>
    </citation>
    <scope>NUCLEOTIDE SEQUENCE [LARGE SCALE GENOMIC DNA]</scope>
    <source>
        <strain evidence="3">ATCC 33931 / DSM 2075 / LMG 7858 / VKM B-1802 / 2st14</strain>
    </source>
</reference>
<gene>
    <name evidence="2" type="ordered locus">Deba_1444</name>
</gene>
<name>E1QGW9_DESB2</name>
<dbReference type="EMBL" id="CP002085">
    <property type="protein sequence ID" value="ADK84812.1"/>
    <property type="molecule type" value="Genomic_DNA"/>
</dbReference>
<dbReference type="OrthoDB" id="275663at2"/>
<evidence type="ECO:0000256" key="1">
    <source>
        <dbReference type="SAM" id="Coils"/>
    </source>
</evidence>
<sequence length="210" mass="22975">MADAKLQELIDVLRKQGVESGEDSARQIVASAEKEAERILAQARTEAEAVVTKAQSEADNLKKRLESSLEIAASQFVTNLKSQVEESLLVLPLRQKLDENLADESLLKGLIAKLVENYSAGSPEDDMKIILGKDAGESLKSYVLGLGAKVKLSQDLESYGARYGLVVELGSGKVRVDFTDEAFLALFLRFLSPAFREMFRNVKVGKAAQQ</sequence>
<dbReference type="HOGENOM" id="CLU_1308449_0_0_7"/>
<evidence type="ECO:0000313" key="2">
    <source>
        <dbReference type="EMBL" id="ADK84812.1"/>
    </source>
</evidence>
<protein>
    <submittedName>
        <fullName evidence="2">H+transporting two-sector ATPase E subunit</fullName>
    </submittedName>
</protein>
<dbReference type="Gene3D" id="1.20.5.2950">
    <property type="match status" value="1"/>
</dbReference>
<dbReference type="RefSeq" id="WP_013258265.1">
    <property type="nucleotide sequence ID" value="NC_014365.1"/>
</dbReference>
<dbReference type="eggNOG" id="COG1390">
    <property type="taxonomic scope" value="Bacteria"/>
</dbReference>